<comment type="caution">
    <text evidence="3">The sequence shown here is derived from an EMBL/GenBank/DDBJ whole genome shotgun (WGS) entry which is preliminary data.</text>
</comment>
<evidence type="ECO:0008006" key="5">
    <source>
        <dbReference type="Google" id="ProtNLM"/>
    </source>
</evidence>
<evidence type="ECO:0000313" key="3">
    <source>
        <dbReference type="EMBL" id="OGE43157.1"/>
    </source>
</evidence>
<keyword evidence="2" id="KW-0812">Transmembrane</keyword>
<evidence type="ECO:0000256" key="2">
    <source>
        <dbReference type="SAM" id="Phobius"/>
    </source>
</evidence>
<dbReference type="InterPro" id="IPR035986">
    <property type="entry name" value="PKD_dom_sf"/>
</dbReference>
<feature type="transmembrane region" description="Helical" evidence="2">
    <location>
        <begin position="12"/>
        <end position="31"/>
    </location>
</feature>
<dbReference type="AlphaFoldDB" id="A0A1F5KQD6"/>
<keyword evidence="2" id="KW-1133">Transmembrane helix</keyword>
<dbReference type="STRING" id="1797785.A3B45_01315"/>
<accession>A0A1F5KQD6</accession>
<proteinExistence type="predicted"/>
<dbReference type="Gene3D" id="2.60.40.10">
    <property type="entry name" value="Immunoglobulins"/>
    <property type="match status" value="1"/>
</dbReference>
<protein>
    <recommendedName>
        <fullName evidence="5">PKD domain-containing protein</fullName>
    </recommendedName>
</protein>
<sequence>MGSKKMNQKGFTPILIVIILAAVLVGGYLVYQNQPRPTSSPQPFDFIQGKPTTQPSPSPSPTISLSTNKSPTPKPKSSASSPTPSPTPFGANDPITEKAACGEVPPSNSPAFGGTPLRVSFSPSGSVNYTYGTMEGYQWDFDSNGVWDTGVVQSNDSYYIYTKPGTYTATYRVRTSQNTWSKNCIYPYKITISESSSEGISVDKNEFEITVKKSDYPGKSFNTFDAFKVSTQGNTFVSINAVKQYSGGFIYDQAGANLNAGQSFQFHLTVEFNNPPGEYLNEVKIIYTKNGNETVEGPTVKYKIILKE</sequence>
<dbReference type="EMBL" id="MFDM01000017">
    <property type="protein sequence ID" value="OGE43157.1"/>
    <property type="molecule type" value="Genomic_DNA"/>
</dbReference>
<dbReference type="CDD" id="cd00146">
    <property type="entry name" value="PKD"/>
    <property type="match status" value="1"/>
</dbReference>
<evidence type="ECO:0000313" key="4">
    <source>
        <dbReference type="Proteomes" id="UP000178565"/>
    </source>
</evidence>
<dbReference type="SUPFAM" id="SSF49299">
    <property type="entry name" value="PKD domain"/>
    <property type="match status" value="1"/>
</dbReference>
<evidence type="ECO:0000256" key="1">
    <source>
        <dbReference type="SAM" id="MobiDB-lite"/>
    </source>
</evidence>
<feature type="compositionally biased region" description="Low complexity" evidence="1">
    <location>
        <begin position="61"/>
        <end position="82"/>
    </location>
</feature>
<name>A0A1F5KQD6_9BACT</name>
<dbReference type="Proteomes" id="UP000178565">
    <property type="component" value="Unassembled WGS sequence"/>
</dbReference>
<feature type="region of interest" description="Disordered" evidence="1">
    <location>
        <begin position="36"/>
        <end position="117"/>
    </location>
</feature>
<keyword evidence="2" id="KW-0472">Membrane</keyword>
<dbReference type="InterPro" id="IPR013783">
    <property type="entry name" value="Ig-like_fold"/>
</dbReference>
<gene>
    <name evidence="3" type="ORF">A3B45_01315</name>
</gene>
<reference evidence="3 4" key="1">
    <citation type="journal article" date="2016" name="Nat. Commun.">
        <title>Thousands of microbial genomes shed light on interconnected biogeochemical processes in an aquifer system.</title>
        <authorList>
            <person name="Anantharaman K."/>
            <person name="Brown C.T."/>
            <person name="Hug L.A."/>
            <person name="Sharon I."/>
            <person name="Castelle C.J."/>
            <person name="Probst A.J."/>
            <person name="Thomas B.C."/>
            <person name="Singh A."/>
            <person name="Wilkins M.J."/>
            <person name="Karaoz U."/>
            <person name="Brodie E.L."/>
            <person name="Williams K.H."/>
            <person name="Hubbard S.S."/>
            <person name="Banfield J.F."/>
        </authorList>
    </citation>
    <scope>NUCLEOTIDE SEQUENCE [LARGE SCALE GENOMIC DNA]</scope>
</reference>
<organism evidence="3 4">
    <name type="scientific">Candidatus Daviesbacteria bacterium RIFCSPLOWO2_01_FULL_39_12</name>
    <dbReference type="NCBI Taxonomy" id="1797785"/>
    <lineage>
        <taxon>Bacteria</taxon>
        <taxon>Candidatus Daviesiibacteriota</taxon>
    </lineage>
</organism>